<feature type="transmembrane region" description="Helical" evidence="1">
    <location>
        <begin position="40"/>
        <end position="59"/>
    </location>
</feature>
<reference evidence="2 3" key="1">
    <citation type="submission" date="2018-06" db="EMBL/GenBank/DDBJ databases">
        <title>Genomic Encyclopedia of Type Strains, Phase IV (KMG-IV): sequencing the most valuable type-strain genomes for metagenomic binning, comparative biology and taxonomic classification.</title>
        <authorList>
            <person name="Goeker M."/>
        </authorList>
    </citation>
    <scope>NUCLEOTIDE SEQUENCE [LARGE SCALE GENOMIC DNA]</scope>
    <source>
        <strain evidence="2 3">DSM 25532</strain>
    </source>
</reference>
<evidence type="ECO:0000313" key="3">
    <source>
        <dbReference type="Proteomes" id="UP000253426"/>
    </source>
</evidence>
<gene>
    <name evidence="2" type="ORF">DES53_11868</name>
</gene>
<keyword evidence="1" id="KW-0812">Transmembrane</keyword>
<organism evidence="2 3">
    <name type="scientific">Roseimicrobium gellanilyticum</name>
    <dbReference type="NCBI Taxonomy" id="748857"/>
    <lineage>
        <taxon>Bacteria</taxon>
        <taxon>Pseudomonadati</taxon>
        <taxon>Verrucomicrobiota</taxon>
        <taxon>Verrucomicrobiia</taxon>
        <taxon>Verrucomicrobiales</taxon>
        <taxon>Verrucomicrobiaceae</taxon>
        <taxon>Roseimicrobium</taxon>
    </lineage>
</organism>
<protein>
    <submittedName>
        <fullName evidence="2">Uncharacterized protein</fullName>
    </submittedName>
</protein>
<evidence type="ECO:0000256" key="1">
    <source>
        <dbReference type="SAM" id="Phobius"/>
    </source>
</evidence>
<keyword evidence="3" id="KW-1185">Reference proteome</keyword>
<keyword evidence="1" id="KW-1133">Transmembrane helix</keyword>
<proteinExistence type="predicted"/>
<comment type="caution">
    <text evidence="2">The sequence shown here is derived from an EMBL/GenBank/DDBJ whole genome shotgun (WGS) entry which is preliminary data.</text>
</comment>
<keyword evidence="1" id="KW-0472">Membrane</keyword>
<dbReference type="Proteomes" id="UP000253426">
    <property type="component" value="Unassembled WGS sequence"/>
</dbReference>
<feature type="transmembrane region" description="Helical" evidence="1">
    <location>
        <begin position="12"/>
        <end position="33"/>
    </location>
</feature>
<feature type="transmembrane region" description="Helical" evidence="1">
    <location>
        <begin position="65"/>
        <end position="84"/>
    </location>
</feature>
<dbReference type="EMBL" id="QNRR01000018">
    <property type="protein sequence ID" value="RBP36118.1"/>
    <property type="molecule type" value="Genomic_DNA"/>
</dbReference>
<sequence>MTGIPGVTAAPLIPVMVGCFLGSAVATALLNILDATRAALLASVLVACGLVIIPVLRKLELPKAVPYTFSASFFVGFFCSRLTYKED</sequence>
<evidence type="ECO:0000313" key="2">
    <source>
        <dbReference type="EMBL" id="RBP36118.1"/>
    </source>
</evidence>
<dbReference type="AlphaFoldDB" id="A0A366H448"/>
<name>A0A366H448_9BACT</name>
<accession>A0A366H448</accession>